<dbReference type="EMBL" id="CYYP01000019">
    <property type="protein sequence ID" value="CUO53969.1"/>
    <property type="molecule type" value="Genomic_DNA"/>
</dbReference>
<dbReference type="InterPro" id="IPR025877">
    <property type="entry name" value="MobA-like_NTP_Trfase"/>
</dbReference>
<dbReference type="RefSeq" id="WP_055287463.1">
    <property type="nucleotide sequence ID" value="NZ_CYYP01000019.1"/>
</dbReference>
<dbReference type="SUPFAM" id="SSF53448">
    <property type="entry name" value="Nucleotide-diphospho-sugar transferases"/>
    <property type="match status" value="1"/>
</dbReference>
<dbReference type="CDD" id="cd04182">
    <property type="entry name" value="GT_2_like_f"/>
    <property type="match status" value="1"/>
</dbReference>
<dbReference type="Pfam" id="PF12804">
    <property type="entry name" value="NTP_transf_3"/>
    <property type="match status" value="1"/>
</dbReference>
<evidence type="ECO:0000313" key="2">
    <source>
        <dbReference type="EMBL" id="CUO53969.1"/>
    </source>
</evidence>
<proteinExistence type="predicted"/>
<gene>
    <name evidence="2" type="ORF">ERS852381_01794</name>
</gene>
<dbReference type="AlphaFoldDB" id="A0A174FZC7"/>
<dbReference type="GO" id="GO:0016779">
    <property type="term" value="F:nucleotidyltransferase activity"/>
    <property type="evidence" value="ECO:0007669"/>
    <property type="project" value="UniProtKB-ARBA"/>
</dbReference>
<dbReference type="Proteomes" id="UP000095468">
    <property type="component" value="Unassembled WGS sequence"/>
</dbReference>
<protein>
    <submittedName>
        <fullName evidence="2">Molybdopterin-guanine dinucleotide biosynthesis protein MobA</fullName>
    </submittedName>
</protein>
<name>A0A174FZC7_9ACTN</name>
<reference evidence="2 3" key="1">
    <citation type="submission" date="2015-09" db="EMBL/GenBank/DDBJ databases">
        <authorList>
            <consortium name="Pathogen Informatics"/>
        </authorList>
    </citation>
    <scope>NUCLEOTIDE SEQUENCE [LARGE SCALE GENOMIC DNA]</scope>
    <source>
        <strain evidence="2 3">2789STDY5608823</strain>
    </source>
</reference>
<feature type="domain" description="MobA-like NTP transferase" evidence="1">
    <location>
        <begin position="5"/>
        <end position="159"/>
    </location>
</feature>
<dbReference type="InterPro" id="IPR029044">
    <property type="entry name" value="Nucleotide-diphossugar_trans"/>
</dbReference>
<sequence length="204" mass="22523">MKLGCVIMASGEGKRFGSNKMLADIYGEPLIARTIDSVPRGFDVVVSTRWSEVAQICEDKHCPCVLHDGKLRSESVRAGLSWGVERNWKGCLFLPGDQPLVSSDSFEAMVRAFDERGRKHPVRLACNGEPSSPVLFPAELFDALMCLEGKDGGGSILKGRVDVTLVEARAYELWDVDTVKGQRRIAEHIAACSYFDRVANCMNR</sequence>
<accession>A0A174FZC7</accession>
<evidence type="ECO:0000313" key="3">
    <source>
        <dbReference type="Proteomes" id="UP000095468"/>
    </source>
</evidence>
<dbReference type="Gene3D" id="3.90.550.10">
    <property type="entry name" value="Spore Coat Polysaccharide Biosynthesis Protein SpsA, Chain A"/>
    <property type="match status" value="1"/>
</dbReference>
<evidence type="ECO:0000259" key="1">
    <source>
        <dbReference type="Pfam" id="PF12804"/>
    </source>
</evidence>
<dbReference type="PANTHER" id="PTHR43777">
    <property type="entry name" value="MOLYBDENUM COFACTOR CYTIDYLYLTRANSFERASE"/>
    <property type="match status" value="1"/>
</dbReference>
<organism evidence="2 3">
    <name type="scientific">Collinsella aerofaciens</name>
    <dbReference type="NCBI Taxonomy" id="74426"/>
    <lineage>
        <taxon>Bacteria</taxon>
        <taxon>Bacillati</taxon>
        <taxon>Actinomycetota</taxon>
        <taxon>Coriobacteriia</taxon>
        <taxon>Coriobacteriales</taxon>
        <taxon>Coriobacteriaceae</taxon>
        <taxon>Collinsella</taxon>
    </lineage>
</organism>
<dbReference type="PANTHER" id="PTHR43777:SF1">
    <property type="entry name" value="MOLYBDENUM COFACTOR CYTIDYLYLTRANSFERASE"/>
    <property type="match status" value="1"/>
</dbReference>